<proteinExistence type="predicted"/>
<dbReference type="EMBL" id="BDIP01002484">
    <property type="protein sequence ID" value="GIQ86362.1"/>
    <property type="molecule type" value="Genomic_DNA"/>
</dbReference>
<dbReference type="AlphaFoldDB" id="A0A9K3D1C1"/>
<organism evidence="1 2">
    <name type="scientific">Kipferlia bialata</name>
    <dbReference type="NCBI Taxonomy" id="797122"/>
    <lineage>
        <taxon>Eukaryota</taxon>
        <taxon>Metamonada</taxon>
        <taxon>Carpediemonas-like organisms</taxon>
        <taxon>Kipferlia</taxon>
    </lineage>
</organism>
<evidence type="ECO:0000313" key="1">
    <source>
        <dbReference type="EMBL" id="GIQ86362.1"/>
    </source>
</evidence>
<name>A0A9K3D1C1_9EUKA</name>
<gene>
    <name evidence="1" type="ORF">KIPB_008205</name>
</gene>
<reference evidence="1 2" key="1">
    <citation type="journal article" date="2018" name="PLoS ONE">
        <title>The draft genome of Kipferlia bialata reveals reductive genome evolution in fornicate parasites.</title>
        <authorList>
            <person name="Tanifuji G."/>
            <person name="Takabayashi S."/>
            <person name="Kume K."/>
            <person name="Takagi M."/>
            <person name="Nakayama T."/>
            <person name="Kamikawa R."/>
            <person name="Inagaki Y."/>
            <person name="Hashimoto T."/>
        </authorList>
    </citation>
    <scope>NUCLEOTIDE SEQUENCE [LARGE SCALE GENOMIC DNA]</scope>
    <source>
        <strain evidence="1">NY0173</strain>
    </source>
</reference>
<keyword evidence="2" id="KW-1185">Reference proteome</keyword>
<dbReference type="Proteomes" id="UP000265618">
    <property type="component" value="Unassembled WGS sequence"/>
</dbReference>
<comment type="caution">
    <text evidence="1">The sequence shown here is derived from an EMBL/GenBank/DDBJ whole genome shotgun (WGS) entry which is preliminary data.</text>
</comment>
<sequence>MVANPGLRKQGTCALAALQAADMWQPLTALITGVIDQYHRYVSLGIDQEAKRHCPSTLVSALQNGVMPGLEGPLQKVILAPVTPLPFAATVTLFFLMAGVEIGTIEASLSATSDASVSAGSAPTATIYDVSSQYGAYSEAPDSAPVSRGVSLSLVRDLYADAAQVCLAHYCDRLTGLVRHCIGRQAEMPSVNNREDFCTSLDLMSRETPTCFDGSSIYAPSRSKGKSPAHPKVVEAVNITMRHGLSYLSVLDRPTLSVMGQGLMDGVVGALSTLLRGDCGSKTTSAPGVTDLEADIVCMLGGMESLLPDTLSADSLVRVCDSLLSLPAVSVQEPVRSKALVRALSVDMGARRAKVVSTSPHILVTSPMFRSWLDQQSAAKEELVDYILFIKESESKGREKDWPCDLSVPPSQRGQYERLSIATAYQLLSKYKNSSRKRLVEALVKKLKVAQKAGQ</sequence>
<accession>A0A9K3D1C1</accession>
<protein>
    <submittedName>
        <fullName evidence="1">Uncharacterized protein</fullName>
    </submittedName>
</protein>
<evidence type="ECO:0000313" key="2">
    <source>
        <dbReference type="Proteomes" id="UP000265618"/>
    </source>
</evidence>